<sequence length="63" mass="7112">MPRMARSYWPVKQEPEAYFRGTTSSGKAKPTGMGCAITRRGTIMPIAEAEFRRILELGETKLH</sequence>
<reference evidence="1" key="1">
    <citation type="submission" date="2018-05" db="EMBL/GenBank/DDBJ databases">
        <authorList>
            <person name="Lanie J.A."/>
            <person name="Ng W.-L."/>
            <person name="Kazmierczak K.M."/>
            <person name="Andrzejewski T.M."/>
            <person name="Davidsen T.M."/>
            <person name="Wayne K.J."/>
            <person name="Tettelin H."/>
            <person name="Glass J.I."/>
            <person name="Rusch D."/>
            <person name="Podicherti R."/>
            <person name="Tsui H.-C.T."/>
            <person name="Winkler M.E."/>
        </authorList>
    </citation>
    <scope>NUCLEOTIDE SEQUENCE</scope>
</reference>
<organism evidence="1">
    <name type="scientific">marine metagenome</name>
    <dbReference type="NCBI Taxonomy" id="408172"/>
    <lineage>
        <taxon>unclassified sequences</taxon>
        <taxon>metagenomes</taxon>
        <taxon>ecological metagenomes</taxon>
    </lineage>
</organism>
<proteinExistence type="predicted"/>
<dbReference type="AlphaFoldDB" id="A0A382GJ87"/>
<name>A0A382GJ87_9ZZZZ</name>
<accession>A0A382GJ87</accession>
<dbReference type="EMBL" id="UINC01055615">
    <property type="protein sequence ID" value="SVB74697.1"/>
    <property type="molecule type" value="Genomic_DNA"/>
</dbReference>
<evidence type="ECO:0000313" key="1">
    <source>
        <dbReference type="EMBL" id="SVB74697.1"/>
    </source>
</evidence>
<gene>
    <name evidence="1" type="ORF">METZ01_LOCUS227551</name>
</gene>
<protein>
    <submittedName>
        <fullName evidence="1">Uncharacterized protein</fullName>
    </submittedName>
</protein>